<evidence type="ECO:0000313" key="3">
    <source>
        <dbReference type="EMBL" id="JAT24476.1"/>
    </source>
</evidence>
<dbReference type="AlphaFoldDB" id="A0A1B6LLE1"/>
<feature type="non-terminal residue" evidence="3">
    <location>
        <position position="1"/>
    </location>
</feature>
<sequence>SHSGGMDSNCRLMLLASVLQVYSVQSSNPQKQIIATESTNFKKVVKSFFFVDKSMLIRDLFDANQEFQEILAGPHFGKSTNLDMIRRFLNINVDKEGSPLDIKKTSNYKLFETHGLTLFYNDKYFFNRNFGKYPVLHIDYKPFEVVSSFDHMLRKYKQIFSSTYSQHKYILKANTSFNNREFNKTLFETYLGFYNFYDLDKKGVKNGLIYLASLLFHHFNKSVIVLIDDFDMINISPVNAKDRSKVLEFVRSVNNVLLEHPQFVGRAVVTGSVWRGRTPWPSRVRVVPDSIGQYYGLSSDELKPLLHKFVNNRTAVEEAADCIVATYSGHLHDEEWYVDRSVPSTR</sequence>
<dbReference type="EMBL" id="GEBQ01015501">
    <property type="protein sequence ID" value="JAT24476.1"/>
    <property type="molecule type" value="Transcribed_RNA"/>
</dbReference>
<organism evidence="3">
    <name type="scientific">Graphocephala atropunctata</name>
    <dbReference type="NCBI Taxonomy" id="36148"/>
    <lineage>
        <taxon>Eukaryota</taxon>
        <taxon>Metazoa</taxon>
        <taxon>Ecdysozoa</taxon>
        <taxon>Arthropoda</taxon>
        <taxon>Hexapoda</taxon>
        <taxon>Insecta</taxon>
        <taxon>Pterygota</taxon>
        <taxon>Neoptera</taxon>
        <taxon>Paraneoptera</taxon>
        <taxon>Hemiptera</taxon>
        <taxon>Auchenorrhyncha</taxon>
        <taxon>Membracoidea</taxon>
        <taxon>Cicadellidae</taxon>
        <taxon>Cicadellinae</taxon>
        <taxon>Cicadellini</taxon>
        <taxon>Graphocephala</taxon>
    </lineage>
</organism>
<reference evidence="3" key="1">
    <citation type="submission" date="2015-11" db="EMBL/GenBank/DDBJ databases">
        <title>De novo transcriptome assembly of four potential Pierce s Disease insect vectors from Arizona vineyards.</title>
        <authorList>
            <person name="Tassone E.E."/>
        </authorList>
    </citation>
    <scope>NUCLEOTIDE SEQUENCE</scope>
</reference>
<proteinExistence type="predicted"/>
<gene>
    <name evidence="3" type="ORF">g.3412</name>
</gene>
<dbReference type="PANTHER" id="PTHR34825:SF1">
    <property type="entry name" value="AAA-ATPASE-LIKE DOMAIN-CONTAINING PROTEIN"/>
    <property type="match status" value="1"/>
</dbReference>
<feature type="domain" description="AAA-ATPase-like" evidence="2">
    <location>
        <begin position="40"/>
        <end position="271"/>
    </location>
</feature>
<dbReference type="PANTHER" id="PTHR34825">
    <property type="entry name" value="CONSERVED PROTEIN, WITH A WEAK D-GALACTARATE DEHYDRATASE/ALTRONATE HYDROLASE DOMAIN"/>
    <property type="match status" value="1"/>
</dbReference>
<protein>
    <recommendedName>
        <fullName evidence="2">AAA-ATPase-like domain-containing protein</fullName>
    </recommendedName>
</protein>
<dbReference type="Pfam" id="PF09820">
    <property type="entry name" value="AAA-ATPase_like"/>
    <property type="match status" value="1"/>
</dbReference>
<accession>A0A1B6LLE1</accession>
<feature type="signal peptide" evidence="1">
    <location>
        <begin position="1"/>
        <end position="26"/>
    </location>
</feature>
<feature type="chain" id="PRO_5008587471" description="AAA-ATPase-like domain-containing protein" evidence="1">
    <location>
        <begin position="27"/>
        <end position="346"/>
    </location>
</feature>
<name>A0A1B6LLE1_9HEMI</name>
<keyword evidence="1" id="KW-0732">Signal</keyword>
<dbReference type="InterPro" id="IPR018631">
    <property type="entry name" value="AAA-ATPase-like_dom"/>
</dbReference>
<evidence type="ECO:0000256" key="1">
    <source>
        <dbReference type="SAM" id="SignalP"/>
    </source>
</evidence>
<evidence type="ECO:0000259" key="2">
    <source>
        <dbReference type="Pfam" id="PF09820"/>
    </source>
</evidence>
<feature type="non-terminal residue" evidence="3">
    <location>
        <position position="346"/>
    </location>
</feature>